<feature type="transmembrane region" description="Helical" evidence="1">
    <location>
        <begin position="59"/>
        <end position="79"/>
    </location>
</feature>
<evidence type="ECO:0000313" key="2">
    <source>
        <dbReference type="EMBL" id="GAA4145684.1"/>
    </source>
</evidence>
<dbReference type="Proteomes" id="UP001501845">
    <property type="component" value="Unassembled WGS sequence"/>
</dbReference>
<protein>
    <recommendedName>
        <fullName evidence="4">Integral membrane protein</fullName>
    </recommendedName>
</protein>
<proteinExistence type="predicted"/>
<keyword evidence="3" id="KW-1185">Reference proteome</keyword>
<accession>A0ABP7Z1X8</accession>
<evidence type="ECO:0008006" key="4">
    <source>
        <dbReference type="Google" id="ProtNLM"/>
    </source>
</evidence>
<dbReference type="EMBL" id="BAABBU010000025">
    <property type="protein sequence ID" value="GAA4145684.1"/>
    <property type="molecule type" value="Genomic_DNA"/>
</dbReference>
<sequence length="83" mass="8406">MKARTPDERTPGRAPDHLQYPATVPRLPVANAVASVVIAVAGLLGALAVLLLMPGHLEALGTSVTLAASGFTLAARIAVPRSG</sequence>
<reference evidence="3" key="1">
    <citation type="journal article" date="2019" name="Int. J. Syst. Evol. Microbiol.">
        <title>The Global Catalogue of Microorganisms (GCM) 10K type strain sequencing project: providing services to taxonomists for standard genome sequencing and annotation.</title>
        <authorList>
            <consortium name="The Broad Institute Genomics Platform"/>
            <consortium name="The Broad Institute Genome Sequencing Center for Infectious Disease"/>
            <person name="Wu L."/>
            <person name="Ma J."/>
        </authorList>
    </citation>
    <scope>NUCLEOTIDE SEQUENCE [LARGE SCALE GENOMIC DNA]</scope>
    <source>
        <strain evidence="3">JCM 17589</strain>
    </source>
</reference>
<evidence type="ECO:0000313" key="3">
    <source>
        <dbReference type="Proteomes" id="UP001501845"/>
    </source>
</evidence>
<comment type="caution">
    <text evidence="2">The sequence shown here is derived from an EMBL/GenBank/DDBJ whole genome shotgun (WGS) entry which is preliminary data.</text>
</comment>
<organism evidence="2 3">
    <name type="scientific">Streptomyces tunisiensis</name>
    <dbReference type="NCBI Taxonomy" id="948699"/>
    <lineage>
        <taxon>Bacteria</taxon>
        <taxon>Bacillati</taxon>
        <taxon>Actinomycetota</taxon>
        <taxon>Actinomycetes</taxon>
        <taxon>Kitasatosporales</taxon>
        <taxon>Streptomycetaceae</taxon>
        <taxon>Streptomyces</taxon>
    </lineage>
</organism>
<keyword evidence="1" id="KW-0812">Transmembrane</keyword>
<evidence type="ECO:0000256" key="1">
    <source>
        <dbReference type="SAM" id="Phobius"/>
    </source>
</evidence>
<feature type="transmembrane region" description="Helical" evidence="1">
    <location>
        <begin position="29"/>
        <end position="53"/>
    </location>
</feature>
<keyword evidence="1" id="KW-0472">Membrane</keyword>
<keyword evidence="1" id="KW-1133">Transmembrane helix</keyword>
<gene>
    <name evidence="2" type="ORF">GCM10022285_50860</name>
</gene>
<name>A0ABP7Z1X8_9ACTN</name>